<feature type="region of interest" description="Disordered" evidence="2">
    <location>
        <begin position="252"/>
        <end position="287"/>
    </location>
</feature>
<evidence type="ECO:0000259" key="3">
    <source>
        <dbReference type="PROSITE" id="PS50158"/>
    </source>
</evidence>
<dbReference type="Pfam" id="PF14223">
    <property type="entry name" value="Retrotran_gag_2"/>
    <property type="match status" value="1"/>
</dbReference>
<dbReference type="Gene3D" id="4.10.60.10">
    <property type="entry name" value="Zinc finger, CCHC-type"/>
    <property type="match status" value="1"/>
</dbReference>
<keyword evidence="5" id="KW-1185">Reference proteome</keyword>
<dbReference type="GO" id="GO:0008270">
    <property type="term" value="F:zinc ion binding"/>
    <property type="evidence" value="ECO:0007669"/>
    <property type="project" value="UniProtKB-KW"/>
</dbReference>
<dbReference type="PANTHER" id="PTHR47592:SF27">
    <property type="entry name" value="OS08G0421700 PROTEIN"/>
    <property type="match status" value="1"/>
</dbReference>
<organism evidence="4 5">
    <name type="scientific">Lolium multiflorum</name>
    <name type="common">Italian ryegrass</name>
    <name type="synonym">Lolium perenne subsp. multiflorum</name>
    <dbReference type="NCBI Taxonomy" id="4521"/>
    <lineage>
        <taxon>Eukaryota</taxon>
        <taxon>Viridiplantae</taxon>
        <taxon>Streptophyta</taxon>
        <taxon>Embryophyta</taxon>
        <taxon>Tracheophyta</taxon>
        <taxon>Spermatophyta</taxon>
        <taxon>Magnoliopsida</taxon>
        <taxon>Liliopsida</taxon>
        <taxon>Poales</taxon>
        <taxon>Poaceae</taxon>
        <taxon>BOP clade</taxon>
        <taxon>Pooideae</taxon>
        <taxon>Poodae</taxon>
        <taxon>Poeae</taxon>
        <taxon>Poeae Chloroplast Group 2 (Poeae type)</taxon>
        <taxon>Loliodinae</taxon>
        <taxon>Loliinae</taxon>
        <taxon>Lolium</taxon>
    </lineage>
</organism>
<evidence type="ECO:0000313" key="5">
    <source>
        <dbReference type="Proteomes" id="UP001231189"/>
    </source>
</evidence>
<dbReference type="Pfam" id="PF00098">
    <property type="entry name" value="zf-CCHC"/>
    <property type="match status" value="1"/>
</dbReference>
<gene>
    <name evidence="4" type="ORF">QYE76_006139</name>
</gene>
<dbReference type="EMBL" id="JAUUTY010000005">
    <property type="protein sequence ID" value="KAK1631824.1"/>
    <property type="molecule type" value="Genomic_DNA"/>
</dbReference>
<keyword evidence="1" id="KW-0479">Metal-binding</keyword>
<protein>
    <recommendedName>
        <fullName evidence="3">CCHC-type domain-containing protein</fullName>
    </recommendedName>
</protein>
<keyword evidence="1" id="KW-0862">Zinc</keyword>
<dbReference type="PROSITE" id="PS50158">
    <property type="entry name" value="ZF_CCHC"/>
    <property type="match status" value="1"/>
</dbReference>
<dbReference type="InterPro" id="IPR001878">
    <property type="entry name" value="Znf_CCHC"/>
</dbReference>
<keyword evidence="1" id="KW-0863">Zinc-finger</keyword>
<dbReference type="GO" id="GO:0003676">
    <property type="term" value="F:nucleic acid binding"/>
    <property type="evidence" value="ECO:0007669"/>
    <property type="project" value="InterPro"/>
</dbReference>
<sequence length="411" mass="45665">MENYSLLMGAAAVMKMAVEMAAVSMENLGASSPRRCRNETPVPRILASLWRALEGFPYRGFRIGGFGTEALSRRKGELGADEGPHHRARGPLAAPPCGLATSWPHFVCSSVFWKVKAMLQLTHLKVFEVLMVYQKELYLTKIEQVQGNNTLFVGCVLSILADRRSELYIMESFHDIGMVNNRSVVEQAHEIQCIAKELELLKCALPDKFVAGCIIAKLPPSWRNFSTTLKHKRQEISVENLIASLDVEEKAKDNTEKGEGQSSANMVQKKPYSKNKGNNKPSFNKPMKTTTFKKKKMINKADLSCFTCGETGHFSKDCPEWADRKKKARQVNTVTTSNADGYGNLFTVARDSSVLMGNGSHASVRGVGTRHMHLQDDWKEAVHNEMDSILSNGTWELSDPMDASCGLQMGV</sequence>
<dbReference type="PANTHER" id="PTHR47592">
    <property type="entry name" value="PBF68 PROTEIN"/>
    <property type="match status" value="1"/>
</dbReference>
<dbReference type="InterPro" id="IPR036875">
    <property type="entry name" value="Znf_CCHC_sf"/>
</dbReference>
<evidence type="ECO:0000256" key="2">
    <source>
        <dbReference type="SAM" id="MobiDB-lite"/>
    </source>
</evidence>
<dbReference type="Proteomes" id="UP001231189">
    <property type="component" value="Unassembled WGS sequence"/>
</dbReference>
<dbReference type="SUPFAM" id="SSF57756">
    <property type="entry name" value="Retrovirus zinc finger-like domains"/>
    <property type="match status" value="1"/>
</dbReference>
<evidence type="ECO:0000313" key="4">
    <source>
        <dbReference type="EMBL" id="KAK1631824.1"/>
    </source>
</evidence>
<reference evidence="4" key="1">
    <citation type="submission" date="2023-07" db="EMBL/GenBank/DDBJ databases">
        <title>A chromosome-level genome assembly of Lolium multiflorum.</title>
        <authorList>
            <person name="Chen Y."/>
            <person name="Copetti D."/>
            <person name="Kolliker R."/>
            <person name="Studer B."/>
        </authorList>
    </citation>
    <scope>NUCLEOTIDE SEQUENCE</scope>
    <source>
        <strain evidence="4">02402/16</strain>
        <tissue evidence="4">Leaf</tissue>
    </source>
</reference>
<dbReference type="SMART" id="SM00343">
    <property type="entry name" value="ZnF_C2HC"/>
    <property type="match status" value="1"/>
</dbReference>
<dbReference type="AlphaFoldDB" id="A0AAD8RVE5"/>
<feature type="domain" description="CCHC-type" evidence="3">
    <location>
        <begin position="305"/>
        <end position="320"/>
    </location>
</feature>
<accession>A0AAD8RVE5</accession>
<evidence type="ECO:0000256" key="1">
    <source>
        <dbReference type="PROSITE-ProRule" id="PRU00047"/>
    </source>
</evidence>
<comment type="caution">
    <text evidence="4">The sequence shown here is derived from an EMBL/GenBank/DDBJ whole genome shotgun (WGS) entry which is preliminary data.</text>
</comment>
<proteinExistence type="predicted"/>
<name>A0AAD8RVE5_LOLMU</name>